<evidence type="ECO:0000256" key="5">
    <source>
        <dbReference type="ARBA" id="ARBA00023204"/>
    </source>
</evidence>
<comment type="domain">
    <text evidence="6">Has three domains with a flexible linker between the domains II and III and assumes an 'L' shape. Domain III is highly mobile and contacts RuvB.</text>
</comment>
<keyword evidence="5 6" id="KW-0234">DNA repair</keyword>
<comment type="subcellular location">
    <subcellularLocation>
        <location evidence="6">Cytoplasm</location>
    </subcellularLocation>
</comment>
<keyword evidence="10" id="KW-1185">Reference proteome</keyword>
<feature type="domain" description="Holliday junction DNA helicase RuvA C-terminal" evidence="8">
    <location>
        <begin position="152"/>
        <end position="199"/>
    </location>
</feature>
<feature type="domain" description="DNA helicase Holliday junction RuvA type" evidence="7">
    <location>
        <begin position="1"/>
        <end position="61"/>
    </location>
</feature>
<feature type="region of interest" description="Domain III" evidence="6">
    <location>
        <begin position="149"/>
        <end position="202"/>
    </location>
</feature>
<dbReference type="Gene3D" id="2.40.50.140">
    <property type="entry name" value="Nucleic acid-binding proteins"/>
    <property type="match status" value="1"/>
</dbReference>
<name>A0ABT2HUF7_9MICO</name>
<dbReference type="Proteomes" id="UP001525379">
    <property type="component" value="Unassembled WGS sequence"/>
</dbReference>
<gene>
    <name evidence="6 9" type="primary">ruvA</name>
    <name evidence="9" type="ORF">M3D15_01150</name>
</gene>
<comment type="caution">
    <text evidence="6">Lacks conserved residue(s) required for the propagation of feature annotation.</text>
</comment>
<dbReference type="Pfam" id="PF07499">
    <property type="entry name" value="RuvA_C"/>
    <property type="match status" value="1"/>
</dbReference>
<dbReference type="InterPro" id="IPR011114">
    <property type="entry name" value="RuvA_C"/>
</dbReference>
<comment type="caution">
    <text evidence="9">The sequence shown here is derived from an EMBL/GenBank/DDBJ whole genome shotgun (WGS) entry which is preliminary data.</text>
</comment>
<dbReference type="InterPro" id="IPR000085">
    <property type="entry name" value="RuvA"/>
</dbReference>
<dbReference type="Pfam" id="PF14520">
    <property type="entry name" value="HHH_5"/>
    <property type="match status" value="1"/>
</dbReference>
<accession>A0ABT2HUF7</accession>
<evidence type="ECO:0000256" key="6">
    <source>
        <dbReference type="HAMAP-Rule" id="MF_00031"/>
    </source>
</evidence>
<evidence type="ECO:0000256" key="3">
    <source>
        <dbReference type="ARBA" id="ARBA00023125"/>
    </source>
</evidence>
<evidence type="ECO:0000256" key="1">
    <source>
        <dbReference type="ARBA" id="ARBA00022490"/>
    </source>
</evidence>
<evidence type="ECO:0000259" key="7">
    <source>
        <dbReference type="Pfam" id="PF01330"/>
    </source>
</evidence>
<evidence type="ECO:0000313" key="9">
    <source>
        <dbReference type="EMBL" id="MCT2041953.1"/>
    </source>
</evidence>
<dbReference type="InterPro" id="IPR010994">
    <property type="entry name" value="RuvA_2-like"/>
</dbReference>
<keyword evidence="2 6" id="KW-0227">DNA damage</keyword>
<dbReference type="CDD" id="cd14332">
    <property type="entry name" value="UBA_RuvA_C"/>
    <property type="match status" value="1"/>
</dbReference>
<organism evidence="9 10">
    <name type="scientific">Pseudoclavibacter albus</name>
    <dbReference type="NCBI Taxonomy" id="272241"/>
    <lineage>
        <taxon>Bacteria</taxon>
        <taxon>Bacillati</taxon>
        <taxon>Actinomycetota</taxon>
        <taxon>Actinomycetes</taxon>
        <taxon>Micrococcales</taxon>
        <taxon>Microbacteriaceae</taxon>
        <taxon>Pseudoclavibacter</taxon>
    </lineage>
</organism>
<dbReference type="InterPro" id="IPR013849">
    <property type="entry name" value="DNA_helicase_Holl-junc_RuvA_I"/>
</dbReference>
<keyword evidence="4 6" id="KW-0233">DNA recombination</keyword>
<evidence type="ECO:0000256" key="4">
    <source>
        <dbReference type="ARBA" id="ARBA00023172"/>
    </source>
</evidence>
<dbReference type="EMBL" id="JALXSQ010000003">
    <property type="protein sequence ID" value="MCT2041953.1"/>
    <property type="molecule type" value="Genomic_DNA"/>
</dbReference>
<dbReference type="Gene3D" id="1.10.8.10">
    <property type="entry name" value="DNA helicase RuvA subunit, C-terminal domain"/>
    <property type="match status" value="1"/>
</dbReference>
<keyword evidence="1 6" id="KW-0963">Cytoplasm</keyword>
<evidence type="ECO:0000259" key="8">
    <source>
        <dbReference type="Pfam" id="PF07499"/>
    </source>
</evidence>
<keyword evidence="3 6" id="KW-0238">DNA-binding</keyword>
<dbReference type="InterPro" id="IPR036267">
    <property type="entry name" value="RuvA_C_sf"/>
</dbReference>
<evidence type="ECO:0000313" key="10">
    <source>
        <dbReference type="Proteomes" id="UP001525379"/>
    </source>
</evidence>
<dbReference type="InterPro" id="IPR012340">
    <property type="entry name" value="NA-bd_OB-fold"/>
</dbReference>
<comment type="subunit">
    <text evidence="6">Homotetramer. Forms an RuvA(8)-RuvB(12)-Holliday junction (HJ) complex. HJ DNA is sandwiched between 2 RuvA tetramers; dsDNA enters through RuvA and exits via RuvB. An RuvB hexamer assembles on each DNA strand where it exits the tetramer. Each RuvB hexamer is contacted by two RuvA subunits (via domain III) on 2 adjacent RuvB subunits; this complex drives branch migration. In the full resolvosome a probable DNA-RuvA(4)-RuvB(12)-RuvC(2) complex forms which resolves the HJ.</text>
</comment>
<dbReference type="SUPFAM" id="SSF50249">
    <property type="entry name" value="Nucleic acid-binding proteins"/>
    <property type="match status" value="1"/>
</dbReference>
<dbReference type="RefSeq" id="WP_066078963.1">
    <property type="nucleotide sequence ID" value="NZ_JAFDPW010000001.1"/>
</dbReference>
<proteinExistence type="inferred from homology"/>
<comment type="function">
    <text evidence="6">The RuvA-RuvB-RuvC complex processes Holliday junction (HJ) DNA during genetic recombination and DNA repair, while the RuvA-RuvB complex plays an important role in the rescue of blocked DNA replication forks via replication fork reversal (RFR). RuvA specifically binds to HJ cruciform DNA, conferring on it an open structure. The RuvB hexamer acts as an ATP-dependent pump, pulling dsDNA into and through the RuvAB complex. HJ branch migration allows RuvC to scan DNA until it finds its consensus sequence, where it cleaves and resolves the cruciform DNA.</text>
</comment>
<dbReference type="SUPFAM" id="SSF47781">
    <property type="entry name" value="RuvA domain 2-like"/>
    <property type="match status" value="1"/>
</dbReference>
<comment type="similarity">
    <text evidence="6">Belongs to the RuvA family.</text>
</comment>
<sequence>MIASLHGTVLEVAASSCVLDVHGVGYLVNLTPTHALELRSGADLTVVTELVVREDQMTLYGFRSPEERSLFTLLCSVSGVGPKSAMGVLAQLSPAELARAVEEQDVAAFKRVNGVGPKTAKLIIVSLTGKVSASAASSDVASGALPAQSGLRADVLDALVNLGYAEKQAAPAVDGALASEELRGAPVADVLRAALKELSRAR</sequence>
<dbReference type="Gene3D" id="1.10.150.20">
    <property type="entry name" value="5' to 3' exonuclease, C-terminal subdomain"/>
    <property type="match status" value="1"/>
</dbReference>
<dbReference type="SUPFAM" id="SSF46929">
    <property type="entry name" value="DNA helicase RuvA subunit, C-terminal domain"/>
    <property type="match status" value="1"/>
</dbReference>
<dbReference type="NCBIfam" id="TIGR00084">
    <property type="entry name" value="ruvA"/>
    <property type="match status" value="1"/>
</dbReference>
<reference evidence="9 10" key="1">
    <citation type="submission" date="2022-04" db="EMBL/GenBank/DDBJ databases">
        <title>Human microbiome associated bacterial genomes.</title>
        <authorList>
            <person name="Sandstrom S."/>
            <person name="Salamzade R."/>
            <person name="Kalan L.R."/>
        </authorList>
    </citation>
    <scope>NUCLEOTIDE SEQUENCE [LARGE SCALE GENOMIC DNA]</scope>
    <source>
        <strain evidence="10">p3-SID1799</strain>
    </source>
</reference>
<protein>
    <recommendedName>
        <fullName evidence="6">Holliday junction branch migration complex subunit RuvA</fullName>
    </recommendedName>
</protein>
<dbReference type="Pfam" id="PF01330">
    <property type="entry name" value="RuvA_N"/>
    <property type="match status" value="1"/>
</dbReference>
<evidence type="ECO:0000256" key="2">
    <source>
        <dbReference type="ARBA" id="ARBA00022763"/>
    </source>
</evidence>
<dbReference type="HAMAP" id="MF_00031">
    <property type="entry name" value="DNA_HJ_migration_RuvA"/>
    <property type="match status" value="1"/>
</dbReference>